<name>A0A0B5KGX6_9FIRM</name>
<proteinExistence type="predicted"/>
<reference evidence="1" key="1">
    <citation type="journal article" date="2015" name="Environ. Microbiol.">
        <title>Pressure adaptation is linked to thermal adaptation in salt-saturated marine habitats.</title>
        <authorList>
            <consortium name="The MAMBA Consortium"/>
            <person name="Alcaide M."/>
            <person name="Stogios P.J."/>
            <person name="Lafraya A."/>
            <person name="Tchigvintsev A."/>
            <person name="Flick R."/>
            <person name="Bargiela R."/>
            <person name="Chernikova T.N."/>
            <person name="Reva O.N."/>
            <person name="Hai T."/>
            <person name="Leggewie C.C."/>
            <person name="Katzke N."/>
            <person name="La Cono V."/>
            <person name="Matesanz R."/>
            <person name="Jebbar M."/>
            <person name="Jaeger K.E."/>
            <person name="Yakimov M.M."/>
            <person name="Yakunin A.F."/>
            <person name="Golyshin P.N."/>
            <person name="Golyshina O.V."/>
            <person name="Savchenko A."/>
            <person name="Ferrer M."/>
        </authorList>
    </citation>
    <scope>NUCLEOTIDE SEQUENCE</scope>
</reference>
<dbReference type="Gene3D" id="3.30.300.20">
    <property type="match status" value="1"/>
</dbReference>
<evidence type="ECO:0000313" key="1">
    <source>
        <dbReference type="EMBL" id="AJG37925.1"/>
    </source>
</evidence>
<dbReference type="InterPro" id="IPR036102">
    <property type="entry name" value="OsmC/Ohrsf"/>
</dbReference>
<accession>A0A0B5KGX6</accession>
<protein>
    <submittedName>
        <fullName evidence="1">OsmC family protein</fullName>
    </submittedName>
</protein>
<organism evidence="1">
    <name type="scientific">Firmicutes bacterium enrichment culture clone fosmid MGS-M1</name>
    <dbReference type="NCBI Taxonomy" id="1549348"/>
    <lineage>
        <taxon>Bacteria</taxon>
        <taxon>Bacillati</taxon>
        <taxon>Bacillota</taxon>
        <taxon>environmental samples</taxon>
    </lineage>
</organism>
<dbReference type="SUPFAM" id="SSF82784">
    <property type="entry name" value="OsmC-like"/>
    <property type="match status" value="1"/>
</dbReference>
<dbReference type="PANTHER" id="PTHR34352:SF1">
    <property type="entry name" value="PROTEIN YHFA"/>
    <property type="match status" value="1"/>
</dbReference>
<sequence length="132" mass="14615">MAINVKTTFTSDTEGIVESRSGKADMSFTGKNLAPYEFFLGGYAGCLHATFKDILNKKKISFNEITYDITGVKREEIPTTLKEVTVRVSITGAEKEKQKAIIKSMDLAEKYCSISAMIQMIANIDITIAFLD</sequence>
<dbReference type="AlphaFoldDB" id="A0A0B5KGX6"/>
<dbReference type="Pfam" id="PF02566">
    <property type="entry name" value="OsmC"/>
    <property type="match status" value="1"/>
</dbReference>
<dbReference type="EMBL" id="KF831414">
    <property type="protein sequence ID" value="AJG37925.1"/>
    <property type="molecule type" value="Genomic_DNA"/>
</dbReference>
<dbReference type="PANTHER" id="PTHR34352">
    <property type="entry name" value="PROTEIN YHFA"/>
    <property type="match status" value="1"/>
</dbReference>
<dbReference type="InterPro" id="IPR015946">
    <property type="entry name" value="KH_dom-like_a/b"/>
</dbReference>
<dbReference type="InterPro" id="IPR003718">
    <property type="entry name" value="OsmC/Ohr_fam"/>
</dbReference>